<gene>
    <name evidence="3" type="ORF">MTR62_10890</name>
</gene>
<reference evidence="3" key="1">
    <citation type="submission" date="2022-03" db="EMBL/GenBank/DDBJ databases">
        <title>Identification of a novel bacterium isolated from mangrove sediments.</title>
        <authorList>
            <person name="Pan X."/>
        </authorList>
    </citation>
    <scope>NUCLEOTIDE SEQUENCE</scope>
    <source>
        <strain evidence="3">B1949</strain>
    </source>
</reference>
<dbReference type="EMBL" id="JALHLF010000037">
    <property type="protein sequence ID" value="MCJ2183194.1"/>
    <property type="molecule type" value="Genomic_DNA"/>
</dbReference>
<dbReference type="Proteomes" id="UP001162881">
    <property type="component" value="Unassembled WGS sequence"/>
</dbReference>
<keyword evidence="1" id="KW-0472">Membrane</keyword>
<evidence type="ECO:0000256" key="2">
    <source>
        <dbReference type="SAM" id="SignalP"/>
    </source>
</evidence>
<feature type="chain" id="PRO_5046269848" evidence="2">
    <location>
        <begin position="33"/>
        <end position="165"/>
    </location>
</feature>
<name>A0ABT0BEH9_9SPHN</name>
<feature type="signal peptide" evidence="2">
    <location>
        <begin position="1"/>
        <end position="32"/>
    </location>
</feature>
<protein>
    <submittedName>
        <fullName evidence="3">Uncharacterized protein</fullName>
    </submittedName>
</protein>
<organism evidence="3 4">
    <name type="scientific">Novosphingobium organovorum</name>
    <dbReference type="NCBI Taxonomy" id="2930092"/>
    <lineage>
        <taxon>Bacteria</taxon>
        <taxon>Pseudomonadati</taxon>
        <taxon>Pseudomonadota</taxon>
        <taxon>Alphaproteobacteria</taxon>
        <taxon>Sphingomonadales</taxon>
        <taxon>Sphingomonadaceae</taxon>
        <taxon>Novosphingobium</taxon>
    </lineage>
</organism>
<keyword evidence="4" id="KW-1185">Reference proteome</keyword>
<keyword evidence="2" id="KW-0732">Signal</keyword>
<proteinExistence type="predicted"/>
<comment type="caution">
    <text evidence="3">The sequence shown here is derived from an EMBL/GenBank/DDBJ whole genome shotgun (WGS) entry which is preliminary data.</text>
</comment>
<accession>A0ABT0BEH9</accession>
<evidence type="ECO:0000256" key="1">
    <source>
        <dbReference type="SAM" id="Phobius"/>
    </source>
</evidence>
<keyword evidence="1" id="KW-1133">Transmembrane helix</keyword>
<evidence type="ECO:0000313" key="3">
    <source>
        <dbReference type="EMBL" id="MCJ2183194.1"/>
    </source>
</evidence>
<dbReference type="RefSeq" id="WP_244020705.1">
    <property type="nucleotide sequence ID" value="NZ_JALHLF010000037.1"/>
</dbReference>
<sequence length="165" mass="19854">MKKGLRGLAFKIGLGAAAGACALAGAAPQAMARDHYRDGGDTAAIAIGAGILGLAVGASLADRGDRYYYDRSRYSARRYVTLRDRPGYYYYYEGYPDRYYRDRYYTRYYAPYYRDHYREWGRGYRADRHYDRRDRHHDRGYDRHHDERRRHDRDWHDDRRYRDHR</sequence>
<evidence type="ECO:0000313" key="4">
    <source>
        <dbReference type="Proteomes" id="UP001162881"/>
    </source>
</evidence>
<keyword evidence="1" id="KW-0812">Transmembrane</keyword>
<feature type="transmembrane region" description="Helical" evidence="1">
    <location>
        <begin position="42"/>
        <end position="61"/>
    </location>
</feature>